<dbReference type="InterPro" id="IPR010982">
    <property type="entry name" value="Lambda_DNA-bd_dom_sf"/>
</dbReference>
<name>A0AA96VIQ0_9EURY</name>
<keyword evidence="1" id="KW-0238">DNA-binding</keyword>
<dbReference type="GO" id="GO:0003677">
    <property type="term" value="F:DNA binding"/>
    <property type="evidence" value="ECO:0007669"/>
    <property type="project" value="UniProtKB-KW"/>
</dbReference>
<dbReference type="SMART" id="SM00530">
    <property type="entry name" value="HTH_XRE"/>
    <property type="match status" value="1"/>
</dbReference>
<feature type="domain" description="HTH cro/C1-type" evidence="2">
    <location>
        <begin position="40"/>
        <end position="94"/>
    </location>
</feature>
<organism evidence="3 4">
    <name type="scientific">Methanimicrococcus stummii</name>
    <dbReference type="NCBI Taxonomy" id="3028294"/>
    <lineage>
        <taxon>Archaea</taxon>
        <taxon>Methanobacteriati</taxon>
        <taxon>Methanobacteriota</taxon>
        <taxon>Stenosarchaea group</taxon>
        <taxon>Methanomicrobia</taxon>
        <taxon>Methanosarcinales</taxon>
        <taxon>Methanosarcinaceae</taxon>
        <taxon>Methanimicrococcus</taxon>
    </lineage>
</organism>
<dbReference type="KEGG" id="mees:MmiEs2_12850"/>
<protein>
    <recommendedName>
        <fullName evidence="2">HTH cro/C1-type domain-containing protein</fullName>
    </recommendedName>
</protein>
<evidence type="ECO:0000259" key="2">
    <source>
        <dbReference type="PROSITE" id="PS50943"/>
    </source>
</evidence>
<sequence length="98" mass="11184">MSSFSNKKSYIFDICCRICDTTFIEIFRKECENMTKNLKIKAARAAKDMTQKDLAEAVGVTRQTMNAIEAGDYNPTLNLCIAICKALDKTLDELFWEE</sequence>
<dbReference type="EMBL" id="CP131062">
    <property type="protein sequence ID" value="WNY29071.1"/>
    <property type="molecule type" value="Genomic_DNA"/>
</dbReference>
<keyword evidence="4" id="KW-1185">Reference proteome</keyword>
<evidence type="ECO:0000313" key="4">
    <source>
        <dbReference type="Proteomes" id="UP001302662"/>
    </source>
</evidence>
<dbReference type="InterPro" id="IPR001387">
    <property type="entry name" value="Cro/C1-type_HTH"/>
</dbReference>
<reference evidence="3 4" key="1">
    <citation type="submission" date="2023-07" db="EMBL/GenBank/DDBJ databases">
        <title>Closed genome sequence of Methanimicrococcus sp. Es2.</title>
        <authorList>
            <person name="Protasov E."/>
            <person name="Platt K."/>
            <person name="Reeh H."/>
            <person name="Poehlein A."/>
            <person name="Daniel R."/>
            <person name="Brune A."/>
        </authorList>
    </citation>
    <scope>NUCLEOTIDE SEQUENCE [LARGE SCALE GENOMIC DNA]</scope>
    <source>
        <strain evidence="3 4">Es2</strain>
    </source>
</reference>
<dbReference type="Pfam" id="PF01381">
    <property type="entry name" value="HTH_3"/>
    <property type="match status" value="1"/>
</dbReference>
<dbReference type="CDD" id="cd00093">
    <property type="entry name" value="HTH_XRE"/>
    <property type="match status" value="1"/>
</dbReference>
<dbReference type="PANTHER" id="PTHR46558:SF3">
    <property type="entry name" value="TRANSCRIPTIONAL REGULATOR"/>
    <property type="match status" value="1"/>
</dbReference>
<dbReference type="SUPFAM" id="SSF47413">
    <property type="entry name" value="lambda repressor-like DNA-binding domains"/>
    <property type="match status" value="1"/>
</dbReference>
<dbReference type="Gene3D" id="1.10.260.40">
    <property type="entry name" value="lambda repressor-like DNA-binding domains"/>
    <property type="match status" value="1"/>
</dbReference>
<dbReference type="AlphaFoldDB" id="A0AA96VIQ0"/>
<proteinExistence type="predicted"/>
<gene>
    <name evidence="3" type="ORF">MmiEs2_12850</name>
</gene>
<evidence type="ECO:0000313" key="3">
    <source>
        <dbReference type="EMBL" id="WNY29071.1"/>
    </source>
</evidence>
<accession>A0AA96VIQ0</accession>
<dbReference type="Proteomes" id="UP001302662">
    <property type="component" value="Chromosome"/>
</dbReference>
<evidence type="ECO:0000256" key="1">
    <source>
        <dbReference type="ARBA" id="ARBA00023125"/>
    </source>
</evidence>
<dbReference type="PANTHER" id="PTHR46558">
    <property type="entry name" value="TRACRIPTIONAL REGULATORY PROTEIN-RELATED-RELATED"/>
    <property type="match status" value="1"/>
</dbReference>
<dbReference type="PROSITE" id="PS50943">
    <property type="entry name" value="HTH_CROC1"/>
    <property type="match status" value="1"/>
</dbReference>